<evidence type="ECO:0000259" key="3">
    <source>
        <dbReference type="Pfam" id="PF00483"/>
    </source>
</evidence>
<comment type="caution">
    <text evidence="4">The sequence shown here is derived from an EMBL/GenBank/DDBJ whole genome shotgun (WGS) entry which is preliminary data.</text>
</comment>
<dbReference type="InterPro" id="IPR050065">
    <property type="entry name" value="GlmU-like"/>
</dbReference>
<dbReference type="Gene3D" id="3.90.550.10">
    <property type="entry name" value="Spore Coat Polysaccharide Biosynthesis Protein SpsA, Chain A"/>
    <property type="match status" value="1"/>
</dbReference>
<proteinExistence type="predicted"/>
<dbReference type="PANTHER" id="PTHR43584">
    <property type="entry name" value="NUCLEOTIDYL TRANSFERASE"/>
    <property type="match status" value="1"/>
</dbReference>
<feature type="domain" description="Nucleotidyl transferase" evidence="3">
    <location>
        <begin position="16"/>
        <end position="236"/>
    </location>
</feature>
<sequence>MPKWQGRDATILIPMAGAAKRFQERGYTFPKPLIEIGGKPMIQWVVENLNTEGNFVFIVRKEHFEKYQMGYLLNLIAPGCRVIQTEGITEGAACTALLAEQYINNDRPLVIANADQVIEWDSNAFFYAMAHEECDGGIVTFKSTHPRWSFARRGKNGFVEEVAEKCPISDDATAGIYYYKQGLDFVKAAKTMVQKNLRVNNEFYICPVFNELIQENKKIRMFPINKMWSLGTPEDLEIFLKKFNSV</sequence>
<dbReference type="PIRSF" id="PIRSF028162">
    <property type="entry name" value="BcbE_prd"/>
    <property type="match status" value="1"/>
</dbReference>
<dbReference type="InterPro" id="IPR029044">
    <property type="entry name" value="Nucleotide-diphossugar_trans"/>
</dbReference>
<keyword evidence="1" id="KW-0808">Transferase</keyword>
<evidence type="ECO:0000256" key="1">
    <source>
        <dbReference type="ARBA" id="ARBA00022679"/>
    </source>
</evidence>
<gene>
    <name evidence="4" type="ORF">A3B21_00315</name>
</gene>
<dbReference type="CDD" id="cd04183">
    <property type="entry name" value="GT2_BcE_like"/>
    <property type="match status" value="1"/>
</dbReference>
<protein>
    <recommendedName>
        <fullName evidence="3">Nucleotidyl transferase domain-containing protein</fullName>
    </recommendedName>
</protein>
<dbReference type="GO" id="GO:0016779">
    <property type="term" value="F:nucleotidyltransferase activity"/>
    <property type="evidence" value="ECO:0007669"/>
    <property type="project" value="UniProtKB-KW"/>
</dbReference>
<dbReference type="InterPro" id="IPR005835">
    <property type="entry name" value="NTP_transferase_dom"/>
</dbReference>
<evidence type="ECO:0000313" key="5">
    <source>
        <dbReference type="Proteomes" id="UP000176897"/>
    </source>
</evidence>
<name>A0A1F7UUN6_9BACT</name>
<dbReference type="EMBL" id="MGEJ01000007">
    <property type="protein sequence ID" value="OGL81387.1"/>
    <property type="molecule type" value="Genomic_DNA"/>
</dbReference>
<dbReference type="InterPro" id="IPR016873">
    <property type="entry name" value="Caps_polysacc_synth_BcbE_prd"/>
</dbReference>
<dbReference type="PANTHER" id="PTHR43584:SF8">
    <property type="entry name" value="N-ACETYLMURAMATE ALPHA-1-PHOSPHATE URIDYLYLTRANSFERASE"/>
    <property type="match status" value="1"/>
</dbReference>
<dbReference type="AlphaFoldDB" id="A0A1F7UUN6"/>
<evidence type="ECO:0000313" key="4">
    <source>
        <dbReference type="EMBL" id="OGL81387.1"/>
    </source>
</evidence>
<keyword evidence="2" id="KW-0548">Nucleotidyltransferase</keyword>
<dbReference type="STRING" id="1802401.A3B21_00315"/>
<dbReference type="Proteomes" id="UP000176897">
    <property type="component" value="Unassembled WGS sequence"/>
</dbReference>
<dbReference type="SUPFAM" id="SSF53448">
    <property type="entry name" value="Nucleotide-diphospho-sugar transferases"/>
    <property type="match status" value="1"/>
</dbReference>
<reference evidence="4 5" key="1">
    <citation type="journal article" date="2016" name="Nat. Commun.">
        <title>Thousands of microbial genomes shed light on interconnected biogeochemical processes in an aquifer system.</title>
        <authorList>
            <person name="Anantharaman K."/>
            <person name="Brown C.T."/>
            <person name="Hug L.A."/>
            <person name="Sharon I."/>
            <person name="Castelle C.J."/>
            <person name="Probst A.J."/>
            <person name="Thomas B.C."/>
            <person name="Singh A."/>
            <person name="Wilkins M.J."/>
            <person name="Karaoz U."/>
            <person name="Brodie E.L."/>
            <person name="Williams K.H."/>
            <person name="Hubbard S.S."/>
            <person name="Banfield J.F."/>
        </authorList>
    </citation>
    <scope>NUCLEOTIDE SEQUENCE [LARGE SCALE GENOMIC DNA]</scope>
</reference>
<accession>A0A1F7UUN6</accession>
<organism evidence="4 5">
    <name type="scientific">Candidatus Uhrbacteria bacterium RIFCSPLOWO2_01_FULL_47_24</name>
    <dbReference type="NCBI Taxonomy" id="1802401"/>
    <lineage>
        <taxon>Bacteria</taxon>
        <taxon>Candidatus Uhriibacteriota</taxon>
    </lineage>
</organism>
<dbReference type="Pfam" id="PF00483">
    <property type="entry name" value="NTP_transferase"/>
    <property type="match status" value="1"/>
</dbReference>
<evidence type="ECO:0000256" key="2">
    <source>
        <dbReference type="ARBA" id="ARBA00022695"/>
    </source>
</evidence>